<sequence>MWSCIVTGTCTVATVCTYSTYSSVGYINSIDTVFTLGVCIGMMNTSCGYPVAAFSSNYC</sequence>
<dbReference type="EMBL" id="KZ859072">
    <property type="protein sequence ID" value="RDW23637.1"/>
    <property type="molecule type" value="Genomic_DNA"/>
</dbReference>
<gene>
    <name evidence="1" type="ORF">B0I71DRAFT_135646</name>
</gene>
<proteinExistence type="predicted"/>
<name>A0A371BZX4_YARLL</name>
<evidence type="ECO:0000313" key="2">
    <source>
        <dbReference type="Proteomes" id="UP000256601"/>
    </source>
</evidence>
<protein>
    <submittedName>
        <fullName evidence="1">Uncharacterized protein</fullName>
    </submittedName>
</protein>
<evidence type="ECO:0000313" key="1">
    <source>
        <dbReference type="EMBL" id="RDW23637.1"/>
    </source>
</evidence>
<accession>A0A371BZX4</accession>
<dbReference type="Proteomes" id="UP000256601">
    <property type="component" value="Unassembled WGS sequence"/>
</dbReference>
<organism evidence="1 2">
    <name type="scientific">Yarrowia lipolytica</name>
    <name type="common">Candida lipolytica</name>
    <dbReference type="NCBI Taxonomy" id="4952"/>
    <lineage>
        <taxon>Eukaryota</taxon>
        <taxon>Fungi</taxon>
        <taxon>Dikarya</taxon>
        <taxon>Ascomycota</taxon>
        <taxon>Saccharomycotina</taxon>
        <taxon>Dipodascomycetes</taxon>
        <taxon>Dipodascales</taxon>
        <taxon>Dipodascales incertae sedis</taxon>
        <taxon>Yarrowia</taxon>
    </lineage>
</organism>
<reference evidence="1 2" key="1">
    <citation type="submission" date="2018-07" db="EMBL/GenBank/DDBJ databases">
        <title>Draft Genome Assemblies for Five Robust Yarrowia lipolytica Strains Exhibiting High Lipid Production and Pentose Sugar Utilization and Sugar Alcohol Secretion from Undetoxified Lignocellulosic Biomass Hydrolysates.</title>
        <authorList>
            <consortium name="DOE Joint Genome Institute"/>
            <person name="Walker C."/>
            <person name="Ryu S."/>
            <person name="Na H."/>
            <person name="Zane M."/>
            <person name="LaButti K."/>
            <person name="Lipzen A."/>
            <person name="Haridas S."/>
            <person name="Barry K."/>
            <person name="Grigoriev I.V."/>
            <person name="Quarterman J."/>
            <person name="Slininger P."/>
            <person name="Dien B."/>
            <person name="Trinh C.T."/>
        </authorList>
    </citation>
    <scope>NUCLEOTIDE SEQUENCE [LARGE SCALE GENOMIC DNA]</scope>
    <source>
        <strain evidence="1 2">YB392</strain>
    </source>
</reference>
<dbReference type="AlphaFoldDB" id="A0A371BZX4"/>